<proteinExistence type="predicted"/>
<evidence type="ECO:0000259" key="3">
    <source>
        <dbReference type="PROSITE" id="PS50157"/>
    </source>
</evidence>
<dbReference type="InterPro" id="IPR036236">
    <property type="entry name" value="Znf_C2H2_sf"/>
</dbReference>
<dbReference type="PROSITE" id="PS00028">
    <property type="entry name" value="ZINC_FINGER_C2H2_1"/>
    <property type="match status" value="1"/>
</dbReference>
<feature type="domain" description="C2H2-type" evidence="3">
    <location>
        <begin position="38"/>
        <end position="61"/>
    </location>
</feature>
<gene>
    <name evidence="5" type="primary">LOC106464235</name>
</gene>
<dbReference type="Proteomes" id="UP000694941">
    <property type="component" value="Unplaced"/>
</dbReference>
<keyword evidence="1" id="KW-0862">Zinc</keyword>
<evidence type="ECO:0000256" key="1">
    <source>
        <dbReference type="PROSITE-ProRule" id="PRU00042"/>
    </source>
</evidence>
<dbReference type="PROSITE" id="PS50157">
    <property type="entry name" value="ZINC_FINGER_C2H2_2"/>
    <property type="match status" value="2"/>
</dbReference>
<dbReference type="GeneID" id="106464235"/>
<organism evidence="4 5">
    <name type="scientific">Limulus polyphemus</name>
    <name type="common">Atlantic horseshoe crab</name>
    <dbReference type="NCBI Taxonomy" id="6850"/>
    <lineage>
        <taxon>Eukaryota</taxon>
        <taxon>Metazoa</taxon>
        <taxon>Ecdysozoa</taxon>
        <taxon>Arthropoda</taxon>
        <taxon>Chelicerata</taxon>
        <taxon>Merostomata</taxon>
        <taxon>Xiphosura</taxon>
        <taxon>Limulidae</taxon>
        <taxon>Limulus</taxon>
    </lineage>
</organism>
<dbReference type="Gene3D" id="3.30.160.60">
    <property type="entry name" value="Classic Zinc Finger"/>
    <property type="match status" value="1"/>
</dbReference>
<protein>
    <submittedName>
        <fullName evidence="5">DNA-directed RNA polymerase II subunit RPB1-like</fullName>
    </submittedName>
</protein>
<evidence type="ECO:0000313" key="5">
    <source>
        <dbReference type="RefSeq" id="XP_022247658.1"/>
    </source>
</evidence>
<accession>A0ABM1SVK2</accession>
<name>A0ABM1SVK2_LIMPO</name>
<feature type="compositionally biased region" description="Polar residues" evidence="2">
    <location>
        <begin position="72"/>
        <end position="105"/>
    </location>
</feature>
<evidence type="ECO:0000256" key="2">
    <source>
        <dbReference type="SAM" id="MobiDB-lite"/>
    </source>
</evidence>
<dbReference type="SMART" id="SM00355">
    <property type="entry name" value="ZnF_C2H2"/>
    <property type="match status" value="2"/>
</dbReference>
<keyword evidence="4" id="KW-1185">Reference proteome</keyword>
<dbReference type="Pfam" id="PF00096">
    <property type="entry name" value="zf-C2H2"/>
    <property type="match status" value="1"/>
</dbReference>
<keyword evidence="1" id="KW-0479">Metal-binding</keyword>
<dbReference type="InterPro" id="IPR013087">
    <property type="entry name" value="Znf_C2H2_type"/>
</dbReference>
<feature type="compositionally biased region" description="Low complexity" evidence="2">
    <location>
        <begin position="238"/>
        <end position="270"/>
    </location>
</feature>
<feature type="region of interest" description="Disordered" evidence="2">
    <location>
        <begin position="71"/>
        <end position="132"/>
    </location>
</feature>
<sequence>MGFFANRRNQCPICKISYTNKSILENHMNMHRPQRQMYYCDICNKGFFWRTNVYSHKRMVHHTPPLRLPFPATSNAPVSPKSNQPFPSIPHSSNPLSPQSPSFAQLASHRTPPSTPLPPAFPGHMPQGSGLSSSCAEIGQSCALSDPANISPSSVSSVSRSCGNNLGHSLINHKQPPLSSTSLEKSPSSINLINAAGFPNIPQFPQPIGICSDPFPTMSPTISSLSLSSAYSPVLHPPAGSAASPAFSGQSQSTKSSESSEYSQLYSAASPDFFSDS</sequence>
<feature type="region of interest" description="Disordered" evidence="2">
    <location>
        <begin position="238"/>
        <end position="277"/>
    </location>
</feature>
<reference evidence="5" key="1">
    <citation type="submission" date="2025-08" db="UniProtKB">
        <authorList>
            <consortium name="RefSeq"/>
        </authorList>
    </citation>
    <scope>IDENTIFICATION</scope>
    <source>
        <tissue evidence="5">Muscle</tissue>
    </source>
</reference>
<dbReference type="SUPFAM" id="SSF57667">
    <property type="entry name" value="beta-beta-alpha zinc fingers"/>
    <property type="match status" value="1"/>
</dbReference>
<keyword evidence="1" id="KW-0863">Zinc-finger</keyword>
<feature type="domain" description="C2H2-type" evidence="3">
    <location>
        <begin position="9"/>
        <end position="36"/>
    </location>
</feature>
<dbReference type="RefSeq" id="XP_022247658.1">
    <property type="nucleotide sequence ID" value="XM_022391950.1"/>
</dbReference>
<evidence type="ECO:0000313" key="4">
    <source>
        <dbReference type="Proteomes" id="UP000694941"/>
    </source>
</evidence>